<proteinExistence type="predicted"/>
<dbReference type="OrthoDB" id="8114900at2"/>
<dbReference type="Gene3D" id="1.20.120.530">
    <property type="entry name" value="GntR ligand-binding domain-like"/>
    <property type="match status" value="1"/>
</dbReference>
<dbReference type="InterPro" id="IPR000485">
    <property type="entry name" value="AsnC-type_HTH_dom"/>
</dbReference>
<dbReference type="InterPro" id="IPR008920">
    <property type="entry name" value="TF_FadR/GntR_C"/>
</dbReference>
<dbReference type="SMART" id="SM00345">
    <property type="entry name" value="HTH_GNTR"/>
    <property type="match status" value="1"/>
</dbReference>
<dbReference type="SMART" id="SM00895">
    <property type="entry name" value="FCD"/>
    <property type="match status" value="1"/>
</dbReference>
<evidence type="ECO:0000259" key="4">
    <source>
        <dbReference type="PROSITE" id="PS50949"/>
    </source>
</evidence>
<keyword evidence="1" id="KW-0805">Transcription regulation</keyword>
<evidence type="ECO:0000256" key="2">
    <source>
        <dbReference type="ARBA" id="ARBA00023125"/>
    </source>
</evidence>
<gene>
    <name evidence="5" type="ORF">C8N34_104137</name>
</gene>
<dbReference type="Pfam" id="PF07729">
    <property type="entry name" value="FCD"/>
    <property type="match status" value="1"/>
</dbReference>
<dbReference type="PANTHER" id="PTHR43537">
    <property type="entry name" value="TRANSCRIPTIONAL REGULATOR, GNTR FAMILY"/>
    <property type="match status" value="1"/>
</dbReference>
<comment type="caution">
    <text evidence="5">The sequence shown here is derived from an EMBL/GenBank/DDBJ whole genome shotgun (WGS) entry which is preliminary data.</text>
</comment>
<keyword evidence="2" id="KW-0238">DNA-binding</keyword>
<accession>A0A2T6B4L2</accession>
<dbReference type="InterPro" id="IPR036388">
    <property type="entry name" value="WH-like_DNA-bd_sf"/>
</dbReference>
<evidence type="ECO:0000313" key="6">
    <source>
        <dbReference type="Proteomes" id="UP000244224"/>
    </source>
</evidence>
<dbReference type="AlphaFoldDB" id="A0A2T6B4L2"/>
<dbReference type="PANTHER" id="PTHR43537:SF49">
    <property type="entry name" value="TRANSCRIPTIONAL REGULATORY PROTEIN"/>
    <property type="match status" value="1"/>
</dbReference>
<keyword evidence="3" id="KW-0804">Transcription</keyword>
<evidence type="ECO:0000313" key="5">
    <source>
        <dbReference type="EMBL" id="PTX51019.1"/>
    </source>
</evidence>
<organism evidence="5 6">
    <name type="scientific">Gemmobacter caeni</name>
    <dbReference type="NCBI Taxonomy" id="589035"/>
    <lineage>
        <taxon>Bacteria</taxon>
        <taxon>Pseudomonadati</taxon>
        <taxon>Pseudomonadota</taxon>
        <taxon>Alphaproteobacteria</taxon>
        <taxon>Rhodobacterales</taxon>
        <taxon>Paracoccaceae</taxon>
        <taxon>Gemmobacter</taxon>
    </lineage>
</organism>
<dbReference type="SUPFAM" id="SSF48008">
    <property type="entry name" value="GntR ligand-binding domain-like"/>
    <property type="match status" value="1"/>
</dbReference>
<dbReference type="GO" id="GO:0043565">
    <property type="term" value="F:sequence-specific DNA binding"/>
    <property type="evidence" value="ECO:0007669"/>
    <property type="project" value="InterPro"/>
</dbReference>
<dbReference type="SUPFAM" id="SSF46785">
    <property type="entry name" value="Winged helix' DNA-binding domain"/>
    <property type="match status" value="1"/>
</dbReference>
<dbReference type="Proteomes" id="UP000244224">
    <property type="component" value="Unassembled WGS sequence"/>
</dbReference>
<protein>
    <submittedName>
        <fullName evidence="5">GntR family transcriptional regulator</fullName>
    </submittedName>
</protein>
<dbReference type="InterPro" id="IPR000524">
    <property type="entry name" value="Tscrpt_reg_HTH_GntR"/>
</dbReference>
<feature type="domain" description="HTH gntR-type" evidence="4">
    <location>
        <begin position="8"/>
        <end position="75"/>
    </location>
</feature>
<dbReference type="EMBL" id="QBKP01000004">
    <property type="protein sequence ID" value="PTX51019.1"/>
    <property type="molecule type" value="Genomic_DNA"/>
</dbReference>
<evidence type="ECO:0000256" key="1">
    <source>
        <dbReference type="ARBA" id="ARBA00023015"/>
    </source>
</evidence>
<dbReference type="GO" id="GO:0003700">
    <property type="term" value="F:DNA-binding transcription factor activity"/>
    <property type="evidence" value="ECO:0007669"/>
    <property type="project" value="InterPro"/>
</dbReference>
<dbReference type="PRINTS" id="PR00033">
    <property type="entry name" value="HTHASNC"/>
</dbReference>
<evidence type="ECO:0000256" key="3">
    <source>
        <dbReference type="ARBA" id="ARBA00023163"/>
    </source>
</evidence>
<dbReference type="Gene3D" id="1.10.10.10">
    <property type="entry name" value="Winged helix-like DNA-binding domain superfamily/Winged helix DNA-binding domain"/>
    <property type="match status" value="1"/>
</dbReference>
<reference evidence="5 6" key="1">
    <citation type="submission" date="2018-04" db="EMBL/GenBank/DDBJ databases">
        <title>Genomic Encyclopedia of Archaeal and Bacterial Type Strains, Phase II (KMG-II): from individual species to whole genera.</title>
        <authorList>
            <person name="Goeker M."/>
        </authorList>
    </citation>
    <scope>NUCLEOTIDE SEQUENCE [LARGE SCALE GENOMIC DNA]</scope>
    <source>
        <strain evidence="5 6">DSM 21823</strain>
    </source>
</reference>
<dbReference type="Pfam" id="PF00392">
    <property type="entry name" value="GntR"/>
    <property type="match status" value="1"/>
</dbReference>
<dbReference type="InterPro" id="IPR011711">
    <property type="entry name" value="GntR_C"/>
</dbReference>
<keyword evidence="6" id="KW-1185">Reference proteome</keyword>
<dbReference type="RefSeq" id="WP_054304088.1">
    <property type="nucleotide sequence ID" value="NZ_QBKP01000004.1"/>
</dbReference>
<dbReference type="PRINTS" id="PR00035">
    <property type="entry name" value="HTHGNTR"/>
</dbReference>
<dbReference type="PROSITE" id="PS50949">
    <property type="entry name" value="HTH_GNTR"/>
    <property type="match status" value="1"/>
</dbReference>
<name>A0A2T6B4L2_9RHOB</name>
<sequence length="223" mass="24914">MTEITEDIPQGQLAYRRLLDEIRRGLLPPGTRLREVELAERLGLSRTPVREAMRLLEGDGLVSHLPRLGATVRSLDYAEIMELYEMRAVLEGTAARLAARAASEVELAELQALNAEFAEASAEEARAAELNRQFHMILQDAAKNRFLIKSIGALQKTMAILGPTTLMEPDRVQAAATEHARVLEAMAARDGLRAETEMRAHIEAAQRMRLRALRARQPKLEEE</sequence>
<dbReference type="CDD" id="cd07377">
    <property type="entry name" value="WHTH_GntR"/>
    <property type="match status" value="1"/>
</dbReference>
<dbReference type="InterPro" id="IPR036390">
    <property type="entry name" value="WH_DNA-bd_sf"/>
</dbReference>